<dbReference type="AlphaFoldDB" id="A0A951QKI5"/>
<dbReference type="EMBL" id="JAHHGZ010000005">
    <property type="protein sequence ID" value="MBW4667066.1"/>
    <property type="molecule type" value="Genomic_DNA"/>
</dbReference>
<protein>
    <recommendedName>
        <fullName evidence="3">DUF104 domain-containing protein</fullName>
    </recommendedName>
</protein>
<sequence>MEKISAIFDGRVFRPDQAIPLAPNTRVRLTIETLPSDGEEPVSFLLTARSLNLQGPSDWSANIDKYLSGLETEG</sequence>
<name>A0A951QKI5_9CYAN</name>
<evidence type="ECO:0000313" key="2">
    <source>
        <dbReference type="Proteomes" id="UP000729701"/>
    </source>
</evidence>
<dbReference type="Proteomes" id="UP000729701">
    <property type="component" value="Unassembled WGS sequence"/>
</dbReference>
<accession>A0A951QKI5</accession>
<reference evidence="1" key="1">
    <citation type="submission" date="2021-05" db="EMBL/GenBank/DDBJ databases">
        <authorList>
            <person name="Pietrasiak N."/>
            <person name="Ward R."/>
            <person name="Stajich J.E."/>
            <person name="Kurbessoian T."/>
        </authorList>
    </citation>
    <scope>NUCLEOTIDE SEQUENCE</scope>
    <source>
        <strain evidence="1">GSE-NOS-MK-12-04C</strain>
    </source>
</reference>
<gene>
    <name evidence="1" type="ORF">KME60_06370</name>
</gene>
<dbReference type="SUPFAM" id="SSF141694">
    <property type="entry name" value="AF2212/PG0164-like"/>
    <property type="match status" value="1"/>
</dbReference>
<evidence type="ECO:0000313" key="1">
    <source>
        <dbReference type="EMBL" id="MBW4667066.1"/>
    </source>
</evidence>
<organism evidence="1 2">
    <name type="scientific">Cyanomargarita calcarea GSE-NOS-MK-12-04C</name>
    <dbReference type="NCBI Taxonomy" id="2839659"/>
    <lineage>
        <taxon>Bacteria</taxon>
        <taxon>Bacillati</taxon>
        <taxon>Cyanobacteriota</taxon>
        <taxon>Cyanophyceae</taxon>
        <taxon>Nostocales</taxon>
        <taxon>Cyanomargaritaceae</taxon>
        <taxon>Cyanomargarita</taxon>
    </lineage>
</organism>
<reference evidence="1" key="2">
    <citation type="journal article" date="2022" name="Microbiol. Resour. Announc.">
        <title>Metagenome Sequencing to Explore Phylogenomics of Terrestrial Cyanobacteria.</title>
        <authorList>
            <person name="Ward R.D."/>
            <person name="Stajich J.E."/>
            <person name="Johansen J.R."/>
            <person name="Huntemann M."/>
            <person name="Clum A."/>
            <person name="Foster B."/>
            <person name="Foster B."/>
            <person name="Roux S."/>
            <person name="Palaniappan K."/>
            <person name="Varghese N."/>
            <person name="Mukherjee S."/>
            <person name="Reddy T.B.K."/>
            <person name="Daum C."/>
            <person name="Copeland A."/>
            <person name="Chen I.A."/>
            <person name="Ivanova N.N."/>
            <person name="Kyrpides N.C."/>
            <person name="Shapiro N."/>
            <person name="Eloe-Fadrosh E.A."/>
            <person name="Pietrasiak N."/>
        </authorList>
    </citation>
    <scope>NUCLEOTIDE SEQUENCE</scope>
    <source>
        <strain evidence="1">GSE-NOS-MK-12-04C</strain>
    </source>
</reference>
<proteinExistence type="predicted"/>
<evidence type="ECO:0008006" key="3">
    <source>
        <dbReference type="Google" id="ProtNLM"/>
    </source>
</evidence>
<comment type="caution">
    <text evidence="1">The sequence shown here is derived from an EMBL/GenBank/DDBJ whole genome shotgun (WGS) entry which is preliminary data.</text>
</comment>